<evidence type="ECO:0000256" key="1">
    <source>
        <dbReference type="ARBA" id="ARBA00004141"/>
    </source>
</evidence>
<feature type="domain" description="Amino acid transporter transmembrane" evidence="9">
    <location>
        <begin position="24"/>
        <end position="233"/>
    </location>
</feature>
<comment type="caution">
    <text evidence="10">The sequence shown here is derived from an EMBL/GenBank/DDBJ whole genome shotgun (WGS) entry which is preliminary data.</text>
</comment>
<name>A0A8J5BZ85_ZINOF</name>
<evidence type="ECO:0000256" key="8">
    <source>
        <dbReference type="SAM" id="Phobius"/>
    </source>
</evidence>
<evidence type="ECO:0000256" key="4">
    <source>
        <dbReference type="ARBA" id="ARBA00022692"/>
    </source>
</evidence>
<feature type="transmembrane region" description="Helical" evidence="8">
    <location>
        <begin position="116"/>
        <end position="135"/>
    </location>
</feature>
<dbReference type="PANTHER" id="PTHR22950">
    <property type="entry name" value="AMINO ACID TRANSPORTER"/>
    <property type="match status" value="1"/>
</dbReference>
<dbReference type="AlphaFoldDB" id="A0A8J5BZ85"/>
<dbReference type="Pfam" id="PF01490">
    <property type="entry name" value="Aa_trans"/>
    <property type="match status" value="1"/>
</dbReference>
<dbReference type="PANTHER" id="PTHR22950:SF458">
    <property type="entry name" value="SODIUM-COUPLED NEUTRAL AMINO ACID TRANSPORTER 11-RELATED"/>
    <property type="match status" value="1"/>
</dbReference>
<evidence type="ECO:0000259" key="9">
    <source>
        <dbReference type="Pfam" id="PF01490"/>
    </source>
</evidence>
<protein>
    <recommendedName>
        <fullName evidence="9">Amino acid transporter transmembrane domain-containing protein</fullName>
    </recommendedName>
</protein>
<keyword evidence="6 8" id="KW-1133">Transmembrane helix</keyword>
<sequence>MAGIAIAKMAKGSIGMPRLLPQVSDLASFWKLFTTVPILVTAYICHFNVHPIENELKEPGQMRSIVQVSLVLCSIVYVATGLFGFLLFGEATMDDVLANFDADLGFGTAINDVVRLSYASHLMLVFPIVFYSLRLNLDGLLFPRAAVPIAYDDGRFAFITYGFMLLVFMGANLVPSIWVAFQFTGATASVAVGFVFPALIALRDVHGVATRKDRALAWAMILLAMFSSSAAIYSNICDMFIDSSSTR</sequence>
<proteinExistence type="inferred from homology"/>
<accession>A0A8J5BZ85</accession>
<dbReference type="InterPro" id="IPR013057">
    <property type="entry name" value="AA_transpt_TM"/>
</dbReference>
<evidence type="ECO:0000256" key="5">
    <source>
        <dbReference type="ARBA" id="ARBA00022970"/>
    </source>
</evidence>
<gene>
    <name evidence="10" type="ORF">ZIOFF_073861</name>
</gene>
<feature type="transmembrane region" description="Helical" evidence="8">
    <location>
        <begin position="156"/>
        <end position="174"/>
    </location>
</feature>
<evidence type="ECO:0000256" key="2">
    <source>
        <dbReference type="ARBA" id="ARBA00008066"/>
    </source>
</evidence>
<comment type="subcellular location">
    <subcellularLocation>
        <location evidence="1">Membrane</location>
        <topology evidence="1">Multi-pass membrane protein</topology>
    </subcellularLocation>
</comment>
<dbReference type="GO" id="GO:0031090">
    <property type="term" value="C:organelle membrane"/>
    <property type="evidence" value="ECO:0007669"/>
    <property type="project" value="UniProtKB-ARBA"/>
</dbReference>
<keyword evidence="5" id="KW-0029">Amino-acid transport</keyword>
<evidence type="ECO:0000313" key="10">
    <source>
        <dbReference type="EMBL" id="KAG6469163.1"/>
    </source>
</evidence>
<feature type="transmembrane region" description="Helical" evidence="8">
    <location>
        <begin position="215"/>
        <end position="236"/>
    </location>
</feature>
<keyword evidence="4 8" id="KW-0812">Transmembrane</keyword>
<evidence type="ECO:0000256" key="3">
    <source>
        <dbReference type="ARBA" id="ARBA00022448"/>
    </source>
</evidence>
<organism evidence="10 11">
    <name type="scientific">Zingiber officinale</name>
    <name type="common">Ginger</name>
    <name type="synonym">Amomum zingiber</name>
    <dbReference type="NCBI Taxonomy" id="94328"/>
    <lineage>
        <taxon>Eukaryota</taxon>
        <taxon>Viridiplantae</taxon>
        <taxon>Streptophyta</taxon>
        <taxon>Embryophyta</taxon>
        <taxon>Tracheophyta</taxon>
        <taxon>Spermatophyta</taxon>
        <taxon>Magnoliopsida</taxon>
        <taxon>Liliopsida</taxon>
        <taxon>Zingiberales</taxon>
        <taxon>Zingiberaceae</taxon>
        <taxon>Zingiber</taxon>
    </lineage>
</organism>
<dbReference type="Proteomes" id="UP000734854">
    <property type="component" value="Unassembled WGS sequence"/>
</dbReference>
<feature type="transmembrane region" description="Helical" evidence="8">
    <location>
        <begin position="65"/>
        <end position="88"/>
    </location>
</feature>
<keyword evidence="11" id="KW-1185">Reference proteome</keyword>
<evidence type="ECO:0000313" key="11">
    <source>
        <dbReference type="Proteomes" id="UP000734854"/>
    </source>
</evidence>
<evidence type="ECO:0000256" key="6">
    <source>
        <dbReference type="ARBA" id="ARBA00022989"/>
    </source>
</evidence>
<reference evidence="10 11" key="1">
    <citation type="submission" date="2020-08" db="EMBL/GenBank/DDBJ databases">
        <title>Plant Genome Project.</title>
        <authorList>
            <person name="Zhang R.-G."/>
        </authorList>
    </citation>
    <scope>NUCLEOTIDE SEQUENCE [LARGE SCALE GENOMIC DNA]</scope>
    <source>
        <tissue evidence="10">Rhizome</tissue>
    </source>
</reference>
<evidence type="ECO:0000256" key="7">
    <source>
        <dbReference type="ARBA" id="ARBA00023136"/>
    </source>
</evidence>
<keyword evidence="3" id="KW-0813">Transport</keyword>
<dbReference type="GO" id="GO:0015179">
    <property type="term" value="F:L-amino acid transmembrane transporter activity"/>
    <property type="evidence" value="ECO:0007669"/>
    <property type="project" value="TreeGrafter"/>
</dbReference>
<feature type="transmembrane region" description="Helical" evidence="8">
    <location>
        <begin position="180"/>
        <end position="203"/>
    </location>
</feature>
<keyword evidence="7 8" id="KW-0472">Membrane</keyword>
<comment type="similarity">
    <text evidence="2">Belongs to the amino acid/polyamine transporter 2 family.</text>
</comment>
<dbReference type="EMBL" id="JACMSC010000022">
    <property type="protein sequence ID" value="KAG6469163.1"/>
    <property type="molecule type" value="Genomic_DNA"/>
</dbReference>